<dbReference type="SUPFAM" id="SSF82153">
    <property type="entry name" value="FAS1 domain"/>
    <property type="match status" value="2"/>
</dbReference>
<feature type="signal peptide" evidence="2">
    <location>
        <begin position="1"/>
        <end position="20"/>
    </location>
</feature>
<dbReference type="InterPro" id="IPR036378">
    <property type="entry name" value="FAS1_dom_sf"/>
</dbReference>
<dbReference type="InterPro" id="IPR050904">
    <property type="entry name" value="Adhesion/Biosynth-related"/>
</dbReference>
<feature type="domain" description="FAS1" evidence="3">
    <location>
        <begin position="90"/>
        <end position="219"/>
    </location>
</feature>
<feature type="compositionally biased region" description="Polar residues" evidence="1">
    <location>
        <begin position="268"/>
        <end position="278"/>
    </location>
</feature>
<dbReference type="Pfam" id="PF02469">
    <property type="entry name" value="Fasciclin"/>
    <property type="match status" value="1"/>
</dbReference>
<dbReference type="Proteomes" id="UP000265663">
    <property type="component" value="Unassembled WGS sequence"/>
</dbReference>
<dbReference type="InterPro" id="IPR000782">
    <property type="entry name" value="FAS1_domain"/>
</dbReference>
<dbReference type="OrthoDB" id="286301at2759"/>
<feature type="chain" id="PRO_5018254556" evidence="2">
    <location>
        <begin position="21"/>
        <end position="304"/>
    </location>
</feature>
<evidence type="ECO:0000259" key="3">
    <source>
        <dbReference type="PROSITE" id="PS50213"/>
    </source>
</evidence>
<feature type="region of interest" description="Disordered" evidence="1">
    <location>
        <begin position="227"/>
        <end position="278"/>
    </location>
</feature>
<sequence length="304" mass="30470">MGPTMVKPLSILALAGLAVAQNNTAPNLVTALTGAASQLSTLAGLVPASLLQTLSSLQDITLLAPSNAAFAKDVRFTGGVIHIIDTVLSIPPLASDALTAGGLTSLRGALVAADLVDTVNGLDDVTIFAPSNEAFQSIGSALPNLTTEQVSSILTYHVVAGTVGYSSTLKNNTVLETVNGANLTITIDADGDVFVNDALVIMTDVLIANGVVHVIDEVLNPQNATINAPGDKKGDPAYQGATPVSAAPFTSGQPTASRTLAAGPTRAPNASTTSSGLPQATRNAAAKGAVGVCALFGAAAVYFL</sequence>
<dbReference type="PROSITE" id="PS50213">
    <property type="entry name" value="FAS1"/>
    <property type="match status" value="1"/>
</dbReference>
<dbReference type="FunFam" id="2.30.180.10:FF:000032">
    <property type="entry name" value="Fasciclin domain-containing protein, putative"/>
    <property type="match status" value="1"/>
</dbReference>
<dbReference type="SMART" id="SM00554">
    <property type="entry name" value="FAS1"/>
    <property type="match status" value="1"/>
</dbReference>
<name>A0A3M7MAN1_9PLEO</name>
<keyword evidence="2" id="KW-0732">Signal</keyword>
<dbReference type="PANTHER" id="PTHR10900">
    <property type="entry name" value="PERIOSTIN-RELATED"/>
    <property type="match status" value="1"/>
</dbReference>
<protein>
    <submittedName>
        <fullName evidence="4">TGF beta induced ig-h3</fullName>
    </submittedName>
</protein>
<keyword evidence="5" id="KW-1185">Reference proteome</keyword>
<feature type="compositionally biased region" description="Polar residues" evidence="1">
    <location>
        <begin position="248"/>
        <end position="258"/>
    </location>
</feature>
<dbReference type="PANTHER" id="PTHR10900:SF77">
    <property type="entry name" value="FI19380P1"/>
    <property type="match status" value="1"/>
</dbReference>
<evidence type="ECO:0000313" key="5">
    <source>
        <dbReference type="Proteomes" id="UP000265663"/>
    </source>
</evidence>
<dbReference type="GO" id="GO:0016236">
    <property type="term" value="P:macroautophagy"/>
    <property type="evidence" value="ECO:0007669"/>
    <property type="project" value="TreeGrafter"/>
</dbReference>
<dbReference type="AlphaFoldDB" id="A0A3M7MAN1"/>
<evidence type="ECO:0000256" key="2">
    <source>
        <dbReference type="SAM" id="SignalP"/>
    </source>
</evidence>
<organism evidence="4 5">
    <name type="scientific">Pyrenophora seminiperda CCB06</name>
    <dbReference type="NCBI Taxonomy" id="1302712"/>
    <lineage>
        <taxon>Eukaryota</taxon>
        <taxon>Fungi</taxon>
        <taxon>Dikarya</taxon>
        <taxon>Ascomycota</taxon>
        <taxon>Pezizomycotina</taxon>
        <taxon>Dothideomycetes</taxon>
        <taxon>Pleosporomycetidae</taxon>
        <taxon>Pleosporales</taxon>
        <taxon>Pleosporineae</taxon>
        <taxon>Pleosporaceae</taxon>
        <taxon>Pyrenophora</taxon>
    </lineage>
</organism>
<reference evidence="4 5" key="1">
    <citation type="journal article" date="2014" name="PLoS ONE">
        <title>De novo Genome Assembly of the Fungal Plant Pathogen Pyrenophora semeniperda.</title>
        <authorList>
            <person name="Soliai M.M."/>
            <person name="Meyer S.E."/>
            <person name="Udall J.A."/>
            <person name="Elzinga D.E."/>
            <person name="Hermansen R.A."/>
            <person name="Bodily P.M."/>
            <person name="Hart A.A."/>
            <person name="Coleman C.E."/>
        </authorList>
    </citation>
    <scope>NUCLEOTIDE SEQUENCE [LARGE SCALE GENOMIC DNA]</scope>
    <source>
        <strain evidence="4 5">CCB06</strain>
        <tissue evidence="4">Mycelium</tissue>
    </source>
</reference>
<dbReference type="Gene3D" id="2.30.180.10">
    <property type="entry name" value="FAS1 domain"/>
    <property type="match status" value="2"/>
</dbReference>
<accession>A0A3M7MAN1</accession>
<dbReference type="EMBL" id="KE747827">
    <property type="protein sequence ID" value="RMZ71429.1"/>
    <property type="molecule type" value="Genomic_DNA"/>
</dbReference>
<proteinExistence type="predicted"/>
<gene>
    <name evidence="4" type="ORF">GMOD_00006535</name>
</gene>
<evidence type="ECO:0000256" key="1">
    <source>
        <dbReference type="SAM" id="MobiDB-lite"/>
    </source>
</evidence>
<evidence type="ECO:0000313" key="4">
    <source>
        <dbReference type="EMBL" id="RMZ71429.1"/>
    </source>
</evidence>
<dbReference type="GO" id="GO:0000329">
    <property type="term" value="C:fungal-type vacuole membrane"/>
    <property type="evidence" value="ECO:0007669"/>
    <property type="project" value="TreeGrafter"/>
</dbReference>